<dbReference type="AlphaFoldDB" id="A0AA38NWY2"/>
<evidence type="ECO:0000256" key="3">
    <source>
        <dbReference type="SAM" id="SignalP"/>
    </source>
</evidence>
<feature type="region of interest" description="Disordered" evidence="1">
    <location>
        <begin position="203"/>
        <end position="229"/>
    </location>
</feature>
<organism evidence="4 5">
    <name type="scientific">Lentinula raphanica</name>
    <dbReference type="NCBI Taxonomy" id="153919"/>
    <lineage>
        <taxon>Eukaryota</taxon>
        <taxon>Fungi</taxon>
        <taxon>Dikarya</taxon>
        <taxon>Basidiomycota</taxon>
        <taxon>Agaricomycotina</taxon>
        <taxon>Agaricomycetes</taxon>
        <taxon>Agaricomycetidae</taxon>
        <taxon>Agaricales</taxon>
        <taxon>Marasmiineae</taxon>
        <taxon>Omphalotaceae</taxon>
        <taxon>Lentinula</taxon>
    </lineage>
</organism>
<evidence type="ECO:0000313" key="5">
    <source>
        <dbReference type="Proteomes" id="UP001163846"/>
    </source>
</evidence>
<evidence type="ECO:0000313" key="4">
    <source>
        <dbReference type="EMBL" id="KAJ3832149.1"/>
    </source>
</evidence>
<sequence length="229" mass="25181">MRVKFTVLFTLVTLAVRVSSQAAAPLEFTRRSSSSSSQPHTGSAIELQDLHPPSPVLGTQELPEDAPGGRPSTSHTLNGFAEGPTLEASPHRNGEAASSSTPLIQGATNRRYSDSDYELSTPSFNCWQDPALHKELHKCAFILLGFCTLCAAVTAFFAYPWPEHDNDWRHRVGPRAVSPAEHPTLGQECDCAKAVPYDPSHLDPEKCKAKPDANLKQKNHRRSRITDWE</sequence>
<feature type="signal peptide" evidence="3">
    <location>
        <begin position="1"/>
        <end position="20"/>
    </location>
</feature>
<evidence type="ECO:0000256" key="2">
    <source>
        <dbReference type="SAM" id="Phobius"/>
    </source>
</evidence>
<evidence type="ECO:0000256" key="1">
    <source>
        <dbReference type="SAM" id="MobiDB-lite"/>
    </source>
</evidence>
<feature type="compositionally biased region" description="Polar residues" evidence="1">
    <location>
        <begin position="96"/>
        <end position="108"/>
    </location>
</feature>
<dbReference type="EMBL" id="MU807060">
    <property type="protein sequence ID" value="KAJ3832149.1"/>
    <property type="molecule type" value="Genomic_DNA"/>
</dbReference>
<name>A0AA38NWY2_9AGAR</name>
<feature type="region of interest" description="Disordered" evidence="1">
    <location>
        <begin position="26"/>
        <end position="108"/>
    </location>
</feature>
<keyword evidence="2" id="KW-0472">Membrane</keyword>
<feature type="transmembrane region" description="Helical" evidence="2">
    <location>
        <begin position="140"/>
        <end position="161"/>
    </location>
</feature>
<accession>A0AA38NWY2</accession>
<keyword evidence="2" id="KW-0812">Transmembrane</keyword>
<keyword evidence="3" id="KW-0732">Signal</keyword>
<protein>
    <submittedName>
        <fullName evidence="4">Uncharacterized protein</fullName>
    </submittedName>
</protein>
<gene>
    <name evidence="4" type="ORF">F5878DRAFT_647017</name>
</gene>
<comment type="caution">
    <text evidence="4">The sequence shown here is derived from an EMBL/GenBank/DDBJ whole genome shotgun (WGS) entry which is preliminary data.</text>
</comment>
<dbReference type="Proteomes" id="UP001163846">
    <property type="component" value="Unassembled WGS sequence"/>
</dbReference>
<keyword evidence="2" id="KW-1133">Transmembrane helix</keyword>
<feature type="chain" id="PRO_5041353976" evidence="3">
    <location>
        <begin position="21"/>
        <end position="229"/>
    </location>
</feature>
<proteinExistence type="predicted"/>
<keyword evidence="5" id="KW-1185">Reference proteome</keyword>
<reference evidence="4" key="1">
    <citation type="submission" date="2022-08" db="EMBL/GenBank/DDBJ databases">
        <authorList>
            <consortium name="DOE Joint Genome Institute"/>
            <person name="Min B."/>
            <person name="Riley R."/>
            <person name="Sierra-Patev S."/>
            <person name="Naranjo-Ortiz M."/>
            <person name="Looney B."/>
            <person name="Konkel Z."/>
            <person name="Slot J.C."/>
            <person name="Sakamoto Y."/>
            <person name="Steenwyk J.L."/>
            <person name="Rokas A."/>
            <person name="Carro J."/>
            <person name="Camarero S."/>
            <person name="Ferreira P."/>
            <person name="Molpeceres G."/>
            <person name="Ruiz-Duenas F.J."/>
            <person name="Serrano A."/>
            <person name="Henrissat B."/>
            <person name="Drula E."/>
            <person name="Hughes K.W."/>
            <person name="Mata J.L."/>
            <person name="Ishikawa N.K."/>
            <person name="Vargas-Isla R."/>
            <person name="Ushijima S."/>
            <person name="Smith C.A."/>
            <person name="Ahrendt S."/>
            <person name="Andreopoulos W."/>
            <person name="He G."/>
            <person name="Labutti K."/>
            <person name="Lipzen A."/>
            <person name="Ng V."/>
            <person name="Sandor L."/>
            <person name="Barry K."/>
            <person name="Martinez A.T."/>
            <person name="Xiao Y."/>
            <person name="Gibbons J.G."/>
            <person name="Terashima K."/>
            <person name="Hibbett D.S."/>
            <person name="Grigoriev I.V."/>
        </authorList>
    </citation>
    <scope>NUCLEOTIDE SEQUENCE</scope>
    <source>
        <strain evidence="4">TFB9207</strain>
    </source>
</reference>
<feature type="compositionally biased region" description="Basic and acidic residues" evidence="1">
    <location>
        <begin position="203"/>
        <end position="215"/>
    </location>
</feature>